<dbReference type="PROSITE" id="PS50297">
    <property type="entry name" value="ANK_REP_REGION"/>
    <property type="match status" value="2"/>
</dbReference>
<evidence type="ECO:0000313" key="5">
    <source>
        <dbReference type="EMBL" id="EMR61897.1"/>
    </source>
</evidence>
<evidence type="ECO:0000256" key="4">
    <source>
        <dbReference type="SAM" id="MobiDB-lite"/>
    </source>
</evidence>
<sequence length="595" mass="67744">MTENLSLPDVKVEDTTGNDQKLPNDVFLQVARDFLDDSIDVFALCMTRFSLRARLESEVFRTDILKAKHYADENDGLQHPFESLCDQLYVSWELPWTPFTGGFPDQSSGPYRDSSSDNNDDDEDLEPPPGSPRERMPPRRQLTILQWAALTGMVVTADKAIKVAKYTWSGYMDFPNPVILHAPVHLAAMYGHTEVLRLLATNGCAINAVSGYKCMPPRALREVFRHINPRLRFIPIGYDILDPDYPFALNALGLAILRGHLDAAIFLADYYDDAYVDHSDRQRVRNQDGSRPKHDYVVPPLHLAAFMGMVEVVKILLEKGADVNCTSPQIQDSSPLMWAVSRADNREIIDIFTQRGANVMHRDSQNRGALEWALQFEAALNARRLISEGVPFDVWLYSGRICCGLSLTVSNDEFWDCTKVIFDKYPNMSQGCLKSCVQDAIERCRGKNLHTLRWLIERDIGLEPFHEEDTNREERKAQRKQQEKDSFFGRINSFGITQEEGEALWERGISLEEADVICRHNQCTVSEVIQMKENGVDIKAEMRRIISEERDETSTSEDEMGVEEDEEEEEEEYDDGGVNDEIETGRRELAAMTLG</sequence>
<dbReference type="OMA" id="NGCAINA"/>
<dbReference type="Gene3D" id="1.25.40.20">
    <property type="entry name" value="Ankyrin repeat-containing domain"/>
    <property type="match status" value="1"/>
</dbReference>
<keyword evidence="6" id="KW-1185">Reference proteome</keyword>
<organism evidence="5 6">
    <name type="scientific">Eutypa lata (strain UCR-EL1)</name>
    <name type="common">Grapevine dieback disease fungus</name>
    <name type="synonym">Eutypa armeniacae</name>
    <dbReference type="NCBI Taxonomy" id="1287681"/>
    <lineage>
        <taxon>Eukaryota</taxon>
        <taxon>Fungi</taxon>
        <taxon>Dikarya</taxon>
        <taxon>Ascomycota</taxon>
        <taxon>Pezizomycotina</taxon>
        <taxon>Sordariomycetes</taxon>
        <taxon>Xylariomycetidae</taxon>
        <taxon>Xylariales</taxon>
        <taxon>Diatrypaceae</taxon>
        <taxon>Eutypa</taxon>
    </lineage>
</organism>
<protein>
    <submittedName>
        <fullName evidence="5">Putative ankyrin repeat domain protein</fullName>
    </submittedName>
</protein>
<dbReference type="EMBL" id="KB707522">
    <property type="protein sequence ID" value="EMR61897.1"/>
    <property type="molecule type" value="Genomic_DNA"/>
</dbReference>
<dbReference type="OrthoDB" id="539213at2759"/>
<feature type="region of interest" description="Disordered" evidence="4">
    <location>
        <begin position="546"/>
        <end position="595"/>
    </location>
</feature>
<feature type="repeat" description="ANK" evidence="3">
    <location>
        <begin position="300"/>
        <end position="328"/>
    </location>
</feature>
<feature type="repeat" description="ANK" evidence="3">
    <location>
        <begin position="179"/>
        <end position="211"/>
    </location>
</feature>
<dbReference type="PRINTS" id="PR01415">
    <property type="entry name" value="ANKYRIN"/>
</dbReference>
<dbReference type="SUPFAM" id="SSF48403">
    <property type="entry name" value="Ankyrin repeat"/>
    <property type="match status" value="1"/>
</dbReference>
<keyword evidence="2 3" id="KW-0040">ANK repeat</keyword>
<evidence type="ECO:0000256" key="1">
    <source>
        <dbReference type="ARBA" id="ARBA00022737"/>
    </source>
</evidence>
<accession>M7SCK5</accession>
<feature type="compositionally biased region" description="Acidic residues" evidence="4">
    <location>
        <begin position="549"/>
        <end position="582"/>
    </location>
</feature>
<feature type="repeat" description="ANK" evidence="3">
    <location>
        <begin position="331"/>
        <end position="364"/>
    </location>
</feature>
<dbReference type="PANTHER" id="PTHR24198">
    <property type="entry name" value="ANKYRIN REPEAT AND PROTEIN KINASE DOMAIN-CONTAINING PROTEIN"/>
    <property type="match status" value="1"/>
</dbReference>
<name>M7SCK5_EUTLA</name>
<dbReference type="InterPro" id="IPR002110">
    <property type="entry name" value="Ankyrin_rpt"/>
</dbReference>
<dbReference type="Pfam" id="PF00023">
    <property type="entry name" value="Ank"/>
    <property type="match status" value="1"/>
</dbReference>
<dbReference type="SMART" id="SM00248">
    <property type="entry name" value="ANK"/>
    <property type="match status" value="5"/>
</dbReference>
<evidence type="ECO:0000313" key="6">
    <source>
        <dbReference type="Proteomes" id="UP000012174"/>
    </source>
</evidence>
<evidence type="ECO:0000256" key="3">
    <source>
        <dbReference type="PROSITE-ProRule" id="PRU00023"/>
    </source>
</evidence>
<keyword evidence="1" id="KW-0677">Repeat</keyword>
<dbReference type="HOGENOM" id="CLU_458575_0_0_1"/>
<dbReference type="InterPro" id="IPR036770">
    <property type="entry name" value="Ankyrin_rpt-contain_sf"/>
</dbReference>
<feature type="region of interest" description="Disordered" evidence="4">
    <location>
        <begin position="103"/>
        <end position="138"/>
    </location>
</feature>
<dbReference type="KEGG" id="ela:UCREL1_11179"/>
<dbReference type="Pfam" id="PF12796">
    <property type="entry name" value="Ank_2"/>
    <property type="match status" value="1"/>
</dbReference>
<dbReference type="PANTHER" id="PTHR24198:SF165">
    <property type="entry name" value="ANKYRIN REPEAT-CONTAINING PROTEIN-RELATED"/>
    <property type="match status" value="1"/>
</dbReference>
<dbReference type="AlphaFoldDB" id="M7SCK5"/>
<dbReference type="PROSITE" id="PS50088">
    <property type="entry name" value="ANK_REPEAT"/>
    <property type="match status" value="3"/>
</dbReference>
<reference evidence="6" key="1">
    <citation type="journal article" date="2013" name="Genome Announc.">
        <title>Draft genome sequence of the grapevine dieback fungus Eutypa lata UCR-EL1.</title>
        <authorList>
            <person name="Blanco-Ulate B."/>
            <person name="Rolshausen P.E."/>
            <person name="Cantu D."/>
        </authorList>
    </citation>
    <scope>NUCLEOTIDE SEQUENCE [LARGE SCALE GENOMIC DNA]</scope>
    <source>
        <strain evidence="6">UCR-EL1</strain>
    </source>
</reference>
<evidence type="ECO:0000256" key="2">
    <source>
        <dbReference type="ARBA" id="ARBA00023043"/>
    </source>
</evidence>
<dbReference type="Proteomes" id="UP000012174">
    <property type="component" value="Unassembled WGS sequence"/>
</dbReference>
<proteinExistence type="predicted"/>
<gene>
    <name evidence="5" type="ORF">UCREL1_11179</name>
</gene>